<dbReference type="Proteomes" id="UP000007266">
    <property type="component" value="Linkage group 9"/>
</dbReference>
<evidence type="ECO:0000313" key="1">
    <source>
        <dbReference type="EMBL" id="KYB25258.1"/>
    </source>
</evidence>
<dbReference type="AlphaFoldDB" id="A0A139WBC3"/>
<reference evidence="1 2" key="2">
    <citation type="journal article" date="2010" name="Nucleic Acids Res.">
        <title>BeetleBase in 2010: revisions to provide comprehensive genomic information for Tribolium castaneum.</title>
        <authorList>
            <person name="Kim H.S."/>
            <person name="Murphy T."/>
            <person name="Xia J."/>
            <person name="Caragea D."/>
            <person name="Park Y."/>
            <person name="Beeman R.W."/>
            <person name="Lorenzen M.D."/>
            <person name="Butcher S."/>
            <person name="Manak J.R."/>
            <person name="Brown S.J."/>
        </authorList>
    </citation>
    <scope>GENOME REANNOTATION</scope>
    <source>
        <strain evidence="1 2">Georgia GA2</strain>
    </source>
</reference>
<sequence length="66" mass="7378">MGVSGNNTENTYFKTLIITTFLILHTEVTHPRALERAINKTNATPFLGLARRGFTNRSKLGVFRVA</sequence>
<keyword evidence="2" id="KW-1185">Reference proteome</keyword>
<proteinExistence type="predicted"/>
<evidence type="ECO:0000313" key="2">
    <source>
        <dbReference type="Proteomes" id="UP000007266"/>
    </source>
</evidence>
<organism evidence="1 2">
    <name type="scientific">Tribolium castaneum</name>
    <name type="common">Red flour beetle</name>
    <dbReference type="NCBI Taxonomy" id="7070"/>
    <lineage>
        <taxon>Eukaryota</taxon>
        <taxon>Metazoa</taxon>
        <taxon>Ecdysozoa</taxon>
        <taxon>Arthropoda</taxon>
        <taxon>Hexapoda</taxon>
        <taxon>Insecta</taxon>
        <taxon>Pterygota</taxon>
        <taxon>Neoptera</taxon>
        <taxon>Endopterygota</taxon>
        <taxon>Coleoptera</taxon>
        <taxon>Polyphaga</taxon>
        <taxon>Cucujiformia</taxon>
        <taxon>Tenebrionidae</taxon>
        <taxon>Tenebrionidae incertae sedis</taxon>
        <taxon>Tribolium</taxon>
    </lineage>
</organism>
<dbReference type="InParanoid" id="A0A139WBC3"/>
<dbReference type="EMBL" id="KQ971372">
    <property type="protein sequence ID" value="KYB25258.1"/>
    <property type="molecule type" value="Genomic_DNA"/>
</dbReference>
<protein>
    <submittedName>
        <fullName evidence="1">Uncharacterized protein</fullName>
    </submittedName>
</protein>
<reference evidence="1 2" key="1">
    <citation type="journal article" date="2008" name="Nature">
        <title>The genome of the model beetle and pest Tribolium castaneum.</title>
        <authorList>
            <consortium name="Tribolium Genome Sequencing Consortium"/>
            <person name="Richards S."/>
            <person name="Gibbs R.A."/>
            <person name="Weinstock G.M."/>
            <person name="Brown S.J."/>
            <person name="Denell R."/>
            <person name="Beeman R.W."/>
            <person name="Gibbs R."/>
            <person name="Beeman R.W."/>
            <person name="Brown S.J."/>
            <person name="Bucher G."/>
            <person name="Friedrich M."/>
            <person name="Grimmelikhuijzen C.J."/>
            <person name="Klingler M."/>
            <person name="Lorenzen M."/>
            <person name="Richards S."/>
            <person name="Roth S."/>
            <person name="Schroder R."/>
            <person name="Tautz D."/>
            <person name="Zdobnov E.M."/>
            <person name="Muzny D."/>
            <person name="Gibbs R.A."/>
            <person name="Weinstock G.M."/>
            <person name="Attaway T."/>
            <person name="Bell S."/>
            <person name="Buhay C.J."/>
            <person name="Chandrabose M.N."/>
            <person name="Chavez D."/>
            <person name="Clerk-Blankenburg K.P."/>
            <person name="Cree A."/>
            <person name="Dao M."/>
            <person name="Davis C."/>
            <person name="Chacko J."/>
            <person name="Dinh H."/>
            <person name="Dugan-Rocha S."/>
            <person name="Fowler G."/>
            <person name="Garner T.T."/>
            <person name="Garnes J."/>
            <person name="Gnirke A."/>
            <person name="Hawes A."/>
            <person name="Hernandez J."/>
            <person name="Hines S."/>
            <person name="Holder M."/>
            <person name="Hume J."/>
            <person name="Jhangiani S.N."/>
            <person name="Joshi V."/>
            <person name="Khan Z.M."/>
            <person name="Jackson L."/>
            <person name="Kovar C."/>
            <person name="Kowis A."/>
            <person name="Lee S."/>
            <person name="Lewis L.R."/>
            <person name="Margolis J."/>
            <person name="Morgan M."/>
            <person name="Nazareth L.V."/>
            <person name="Nguyen N."/>
            <person name="Okwuonu G."/>
            <person name="Parker D."/>
            <person name="Richards S."/>
            <person name="Ruiz S.J."/>
            <person name="Santibanez J."/>
            <person name="Savard J."/>
            <person name="Scherer S.E."/>
            <person name="Schneider B."/>
            <person name="Sodergren E."/>
            <person name="Tautz D."/>
            <person name="Vattahil S."/>
            <person name="Villasana D."/>
            <person name="White C.S."/>
            <person name="Wright R."/>
            <person name="Park Y."/>
            <person name="Beeman R.W."/>
            <person name="Lord J."/>
            <person name="Oppert B."/>
            <person name="Lorenzen M."/>
            <person name="Brown S."/>
            <person name="Wang L."/>
            <person name="Savard J."/>
            <person name="Tautz D."/>
            <person name="Richards S."/>
            <person name="Weinstock G."/>
            <person name="Gibbs R.A."/>
            <person name="Liu Y."/>
            <person name="Worley K."/>
            <person name="Weinstock G."/>
            <person name="Elsik C.G."/>
            <person name="Reese J.T."/>
            <person name="Elhaik E."/>
            <person name="Landan G."/>
            <person name="Graur D."/>
            <person name="Arensburger P."/>
            <person name="Atkinson P."/>
            <person name="Beeman R.W."/>
            <person name="Beidler J."/>
            <person name="Brown S.J."/>
            <person name="Demuth J.P."/>
            <person name="Drury D.W."/>
            <person name="Du Y.Z."/>
            <person name="Fujiwara H."/>
            <person name="Lorenzen M."/>
            <person name="Maselli V."/>
            <person name="Osanai M."/>
            <person name="Park Y."/>
            <person name="Robertson H.M."/>
            <person name="Tu Z."/>
            <person name="Wang J.J."/>
            <person name="Wang S."/>
            <person name="Richards S."/>
            <person name="Song H."/>
            <person name="Zhang L."/>
            <person name="Sodergren E."/>
            <person name="Werner D."/>
            <person name="Stanke M."/>
            <person name="Morgenstern B."/>
            <person name="Solovyev V."/>
            <person name="Kosarev P."/>
            <person name="Brown G."/>
            <person name="Chen H.C."/>
            <person name="Ermolaeva O."/>
            <person name="Hlavina W."/>
            <person name="Kapustin Y."/>
            <person name="Kiryutin B."/>
            <person name="Kitts P."/>
            <person name="Maglott D."/>
            <person name="Pruitt K."/>
            <person name="Sapojnikov V."/>
            <person name="Souvorov A."/>
            <person name="Mackey A.J."/>
            <person name="Waterhouse R.M."/>
            <person name="Wyder S."/>
            <person name="Zdobnov E.M."/>
            <person name="Zdobnov E.M."/>
            <person name="Wyder S."/>
            <person name="Kriventseva E.V."/>
            <person name="Kadowaki T."/>
            <person name="Bork P."/>
            <person name="Aranda M."/>
            <person name="Bao R."/>
            <person name="Beermann A."/>
            <person name="Berns N."/>
            <person name="Bolognesi R."/>
            <person name="Bonneton F."/>
            <person name="Bopp D."/>
            <person name="Brown S.J."/>
            <person name="Bucher G."/>
            <person name="Butts T."/>
            <person name="Chaumot A."/>
            <person name="Denell R.E."/>
            <person name="Ferrier D.E."/>
            <person name="Friedrich M."/>
            <person name="Gordon C.M."/>
            <person name="Jindra M."/>
            <person name="Klingler M."/>
            <person name="Lan Q."/>
            <person name="Lattorff H.M."/>
            <person name="Laudet V."/>
            <person name="von Levetsow C."/>
            <person name="Liu Z."/>
            <person name="Lutz R."/>
            <person name="Lynch J.A."/>
            <person name="da Fonseca R.N."/>
            <person name="Posnien N."/>
            <person name="Reuter R."/>
            <person name="Roth S."/>
            <person name="Savard J."/>
            <person name="Schinko J.B."/>
            <person name="Schmitt C."/>
            <person name="Schoppmeier M."/>
            <person name="Schroder R."/>
            <person name="Shippy T.D."/>
            <person name="Simonnet F."/>
            <person name="Marques-Souza H."/>
            <person name="Tautz D."/>
            <person name="Tomoyasu Y."/>
            <person name="Trauner J."/>
            <person name="Van der Zee M."/>
            <person name="Vervoort M."/>
            <person name="Wittkopp N."/>
            <person name="Wimmer E.A."/>
            <person name="Yang X."/>
            <person name="Jones A.K."/>
            <person name="Sattelle D.B."/>
            <person name="Ebert P.R."/>
            <person name="Nelson D."/>
            <person name="Scott J.G."/>
            <person name="Beeman R.W."/>
            <person name="Muthukrishnan S."/>
            <person name="Kramer K.J."/>
            <person name="Arakane Y."/>
            <person name="Beeman R.W."/>
            <person name="Zhu Q."/>
            <person name="Hogenkamp D."/>
            <person name="Dixit R."/>
            <person name="Oppert B."/>
            <person name="Jiang H."/>
            <person name="Zou Z."/>
            <person name="Marshall J."/>
            <person name="Elpidina E."/>
            <person name="Vinokurov K."/>
            <person name="Oppert C."/>
            <person name="Zou Z."/>
            <person name="Evans J."/>
            <person name="Lu Z."/>
            <person name="Zhao P."/>
            <person name="Sumathipala N."/>
            <person name="Altincicek B."/>
            <person name="Vilcinskas A."/>
            <person name="Williams M."/>
            <person name="Hultmark D."/>
            <person name="Hetru C."/>
            <person name="Jiang H."/>
            <person name="Grimmelikhuijzen C.J."/>
            <person name="Hauser F."/>
            <person name="Cazzamali G."/>
            <person name="Williamson M."/>
            <person name="Park Y."/>
            <person name="Li B."/>
            <person name="Tanaka Y."/>
            <person name="Predel R."/>
            <person name="Neupert S."/>
            <person name="Schachtner J."/>
            <person name="Verleyen P."/>
            <person name="Raible F."/>
            <person name="Bork P."/>
            <person name="Friedrich M."/>
            <person name="Walden K.K."/>
            <person name="Robertson H.M."/>
            <person name="Angeli S."/>
            <person name="Foret S."/>
            <person name="Bucher G."/>
            <person name="Schuetz S."/>
            <person name="Maleszka R."/>
            <person name="Wimmer E.A."/>
            <person name="Beeman R.W."/>
            <person name="Lorenzen M."/>
            <person name="Tomoyasu Y."/>
            <person name="Miller S.C."/>
            <person name="Grossmann D."/>
            <person name="Bucher G."/>
        </authorList>
    </citation>
    <scope>NUCLEOTIDE SEQUENCE [LARGE SCALE GENOMIC DNA]</scope>
    <source>
        <strain evidence="1 2">Georgia GA2</strain>
    </source>
</reference>
<accession>A0A139WBC3</accession>
<gene>
    <name evidence="1" type="primary">AUGUSTUS-3.0.2_34380</name>
    <name evidence="1" type="ORF">TcasGA2_TC034380</name>
</gene>
<name>A0A139WBC3_TRICA</name>